<gene>
    <name evidence="9" type="primary">ttgD</name>
    <name evidence="9" type="ORF">FF011L_46880</name>
</gene>
<evidence type="ECO:0000259" key="8">
    <source>
        <dbReference type="Pfam" id="PF25967"/>
    </source>
</evidence>
<evidence type="ECO:0000313" key="10">
    <source>
        <dbReference type="Proteomes" id="UP000320672"/>
    </source>
</evidence>
<evidence type="ECO:0000256" key="1">
    <source>
        <dbReference type="ARBA" id="ARBA00004196"/>
    </source>
</evidence>
<comment type="similarity">
    <text evidence="2">Belongs to the membrane fusion protein (MFP) (TC 8.A.1) family.</text>
</comment>
<dbReference type="InterPro" id="IPR058624">
    <property type="entry name" value="MdtA-like_HH"/>
</dbReference>
<dbReference type="EMBL" id="CP036262">
    <property type="protein sequence ID" value="QDS95887.1"/>
    <property type="molecule type" value="Genomic_DNA"/>
</dbReference>
<dbReference type="Gene3D" id="2.40.30.170">
    <property type="match status" value="1"/>
</dbReference>
<dbReference type="PANTHER" id="PTHR30158:SF10">
    <property type="entry name" value="CATION EFFLUX PUMP"/>
    <property type="match status" value="1"/>
</dbReference>
<feature type="domain" description="Multidrug resistance protein MdtA-like alpha-helical hairpin" evidence="5">
    <location>
        <begin position="116"/>
        <end position="172"/>
    </location>
</feature>
<dbReference type="GO" id="GO:0022857">
    <property type="term" value="F:transmembrane transporter activity"/>
    <property type="evidence" value="ECO:0007669"/>
    <property type="project" value="InterPro"/>
</dbReference>
<dbReference type="NCBIfam" id="TIGR01730">
    <property type="entry name" value="RND_mfp"/>
    <property type="match status" value="1"/>
</dbReference>
<dbReference type="Gene3D" id="2.40.50.100">
    <property type="match status" value="1"/>
</dbReference>
<keyword evidence="3" id="KW-0175">Coiled coil</keyword>
<evidence type="ECO:0000256" key="3">
    <source>
        <dbReference type="SAM" id="Coils"/>
    </source>
</evidence>
<dbReference type="InterPro" id="IPR058625">
    <property type="entry name" value="MdtA-like_BSH"/>
</dbReference>
<keyword evidence="10" id="KW-1185">Reference proteome</keyword>
<feature type="region of interest" description="Disordered" evidence="4">
    <location>
        <begin position="394"/>
        <end position="421"/>
    </location>
</feature>
<dbReference type="GO" id="GO:0005886">
    <property type="term" value="C:plasma membrane"/>
    <property type="evidence" value="ECO:0007669"/>
    <property type="project" value="TreeGrafter"/>
</dbReference>
<dbReference type="Proteomes" id="UP000320672">
    <property type="component" value="Chromosome"/>
</dbReference>
<evidence type="ECO:0000259" key="6">
    <source>
        <dbReference type="Pfam" id="PF25917"/>
    </source>
</evidence>
<organism evidence="9 10">
    <name type="scientific">Roseimaritima multifibrata</name>
    <dbReference type="NCBI Taxonomy" id="1930274"/>
    <lineage>
        <taxon>Bacteria</taxon>
        <taxon>Pseudomonadati</taxon>
        <taxon>Planctomycetota</taxon>
        <taxon>Planctomycetia</taxon>
        <taxon>Pirellulales</taxon>
        <taxon>Pirellulaceae</taxon>
        <taxon>Roseimaritima</taxon>
    </lineage>
</organism>
<dbReference type="Pfam" id="PF25944">
    <property type="entry name" value="Beta-barrel_RND"/>
    <property type="match status" value="1"/>
</dbReference>
<dbReference type="Pfam" id="PF25876">
    <property type="entry name" value="HH_MFP_RND"/>
    <property type="match status" value="1"/>
</dbReference>
<protein>
    <submittedName>
        <fullName evidence="9">Toluene efflux pump periplasmic linker protein TtgD</fullName>
    </submittedName>
</protein>
<dbReference type="Gene3D" id="1.10.287.470">
    <property type="entry name" value="Helix hairpin bin"/>
    <property type="match status" value="1"/>
</dbReference>
<dbReference type="InterPro" id="IPR058626">
    <property type="entry name" value="MdtA-like_b-barrel"/>
</dbReference>
<dbReference type="GO" id="GO:0046677">
    <property type="term" value="P:response to antibiotic"/>
    <property type="evidence" value="ECO:0007669"/>
    <property type="project" value="TreeGrafter"/>
</dbReference>
<comment type="subcellular location">
    <subcellularLocation>
        <location evidence="1">Cell envelope</location>
    </subcellularLocation>
</comment>
<dbReference type="InterPro" id="IPR058627">
    <property type="entry name" value="MdtA-like_C"/>
</dbReference>
<dbReference type="OrthoDB" id="9816569at2"/>
<feature type="domain" description="Multidrug resistance protein MdtA-like beta-barrel" evidence="7">
    <location>
        <begin position="262"/>
        <end position="316"/>
    </location>
</feature>
<dbReference type="Pfam" id="PF25967">
    <property type="entry name" value="RND-MFP_C"/>
    <property type="match status" value="1"/>
</dbReference>
<evidence type="ECO:0000259" key="5">
    <source>
        <dbReference type="Pfam" id="PF25876"/>
    </source>
</evidence>
<evidence type="ECO:0000256" key="4">
    <source>
        <dbReference type="SAM" id="MobiDB-lite"/>
    </source>
</evidence>
<sequence length="421" mass="45648">MILMLLQPSCRKAGGFIATASSLALLFCSIGCDKQSSTGKGPAVLQKVRFVPAIEDEVVNYVDLVGRTAANTEVQVQARVSGFLLEKKFTDGQLVKKGEVLFKIDPEVYQAVHAQSSAEVKVREAQLELAKKTFARSEKLHAQSAISDEEFEQNEASVAEAEAQLEVAKANFQRTLLDVKDTDVISPLTGRVNRALVDPGNYVSGGFGIGTILTKILSDQPIKAVANVDENVRLRFMRDLRKMAGADFKETDKIEDKKMPCFLQLQDETGFPHEGIITFAETGINEETGTSRIEATFENRDGLLKAGMFVRLRVQSSNFYKAVLVPERAIGTDQATRFVYVINAENKIEQRQVTLGELKNNLRVISSGVSPGEKVVTAGLLLIRNGQEVESVIDGAGADAPPASVKATPAPDSAAPSDSTE</sequence>
<name>A0A517MM87_9BACT</name>
<dbReference type="PANTHER" id="PTHR30158">
    <property type="entry name" value="ACRA/E-RELATED COMPONENT OF DRUG EFFLUX TRANSPORTER"/>
    <property type="match status" value="1"/>
</dbReference>
<dbReference type="SUPFAM" id="SSF111369">
    <property type="entry name" value="HlyD-like secretion proteins"/>
    <property type="match status" value="1"/>
</dbReference>
<feature type="domain" description="Multidrug resistance protein MdtA-like barrel-sandwich hybrid" evidence="6">
    <location>
        <begin position="73"/>
        <end position="206"/>
    </location>
</feature>
<evidence type="ECO:0000313" key="9">
    <source>
        <dbReference type="EMBL" id="QDS95887.1"/>
    </source>
</evidence>
<dbReference type="GO" id="GO:0030313">
    <property type="term" value="C:cell envelope"/>
    <property type="evidence" value="ECO:0007669"/>
    <property type="project" value="UniProtKB-SubCell"/>
</dbReference>
<dbReference type="FunFam" id="2.40.420.20:FF:000001">
    <property type="entry name" value="Efflux RND transporter periplasmic adaptor subunit"/>
    <property type="match status" value="1"/>
</dbReference>
<accession>A0A517MM87</accession>
<dbReference type="AlphaFoldDB" id="A0A517MM87"/>
<feature type="domain" description="Multidrug resistance protein MdtA-like C-terminal permuted SH3" evidence="8">
    <location>
        <begin position="322"/>
        <end position="380"/>
    </location>
</feature>
<dbReference type="Pfam" id="PF25917">
    <property type="entry name" value="BSH_RND"/>
    <property type="match status" value="1"/>
</dbReference>
<dbReference type="Gene3D" id="2.40.420.20">
    <property type="match status" value="1"/>
</dbReference>
<proteinExistence type="inferred from homology"/>
<feature type="compositionally biased region" description="Low complexity" evidence="4">
    <location>
        <begin position="407"/>
        <end position="421"/>
    </location>
</feature>
<reference evidence="9 10" key="1">
    <citation type="submission" date="2019-02" db="EMBL/GenBank/DDBJ databases">
        <title>Deep-cultivation of Planctomycetes and their phenomic and genomic characterization uncovers novel biology.</title>
        <authorList>
            <person name="Wiegand S."/>
            <person name="Jogler M."/>
            <person name="Boedeker C."/>
            <person name="Pinto D."/>
            <person name="Vollmers J."/>
            <person name="Rivas-Marin E."/>
            <person name="Kohn T."/>
            <person name="Peeters S.H."/>
            <person name="Heuer A."/>
            <person name="Rast P."/>
            <person name="Oberbeckmann S."/>
            <person name="Bunk B."/>
            <person name="Jeske O."/>
            <person name="Meyerdierks A."/>
            <person name="Storesund J.E."/>
            <person name="Kallscheuer N."/>
            <person name="Luecker S."/>
            <person name="Lage O.M."/>
            <person name="Pohl T."/>
            <person name="Merkel B.J."/>
            <person name="Hornburger P."/>
            <person name="Mueller R.-W."/>
            <person name="Bruemmer F."/>
            <person name="Labrenz M."/>
            <person name="Spormann A.M."/>
            <person name="Op den Camp H."/>
            <person name="Overmann J."/>
            <person name="Amann R."/>
            <person name="Jetten M.S.M."/>
            <person name="Mascher T."/>
            <person name="Medema M.H."/>
            <person name="Devos D.P."/>
            <person name="Kaster A.-K."/>
            <person name="Ovreas L."/>
            <person name="Rohde M."/>
            <person name="Galperin M.Y."/>
            <person name="Jogler C."/>
        </authorList>
    </citation>
    <scope>NUCLEOTIDE SEQUENCE [LARGE SCALE GENOMIC DNA]</scope>
    <source>
        <strain evidence="9 10">FF011L</strain>
    </source>
</reference>
<evidence type="ECO:0000259" key="7">
    <source>
        <dbReference type="Pfam" id="PF25944"/>
    </source>
</evidence>
<evidence type="ECO:0000256" key="2">
    <source>
        <dbReference type="ARBA" id="ARBA00009477"/>
    </source>
</evidence>
<dbReference type="InterPro" id="IPR006143">
    <property type="entry name" value="RND_pump_MFP"/>
</dbReference>
<dbReference type="KEGG" id="rml:FF011L_46880"/>
<feature type="coiled-coil region" evidence="3">
    <location>
        <begin position="151"/>
        <end position="178"/>
    </location>
</feature>